<name>A0ABU9PTD4_9BURK</name>
<dbReference type="PANTHER" id="PTHR32182:SF22">
    <property type="entry name" value="ATP-DEPENDENT ENDONUCLEASE, OLD FAMILY-RELATED"/>
    <property type="match status" value="1"/>
</dbReference>
<feature type="domain" description="Rad50/SbcC-type AAA" evidence="2">
    <location>
        <begin position="127"/>
        <end position="286"/>
    </location>
</feature>
<dbReference type="CDD" id="cd00267">
    <property type="entry name" value="ABC_ATPase"/>
    <property type="match status" value="1"/>
</dbReference>
<evidence type="ECO:0000256" key="1">
    <source>
        <dbReference type="SAM" id="Coils"/>
    </source>
</evidence>
<evidence type="ECO:0000313" key="3">
    <source>
        <dbReference type="EMBL" id="MEM4987226.1"/>
    </source>
</evidence>
<dbReference type="Proteomes" id="UP001495910">
    <property type="component" value="Unassembled WGS sequence"/>
</dbReference>
<dbReference type="InterPro" id="IPR027417">
    <property type="entry name" value="P-loop_NTPase"/>
</dbReference>
<organism evidence="3 4">
    <name type="scientific">Collimonas rhizosphaerae</name>
    <dbReference type="NCBI Taxonomy" id="3126357"/>
    <lineage>
        <taxon>Bacteria</taxon>
        <taxon>Pseudomonadati</taxon>
        <taxon>Pseudomonadota</taxon>
        <taxon>Betaproteobacteria</taxon>
        <taxon>Burkholderiales</taxon>
        <taxon>Oxalobacteraceae</taxon>
        <taxon>Collimonas</taxon>
    </lineage>
</organism>
<reference evidence="3 4" key="1">
    <citation type="submission" date="2024-02" db="EMBL/GenBank/DDBJ databases">
        <title>Draft genome sequence of Collimonas sp. strain H4R21, an effective mineral-weathering bacterial strain isolated from the beech rhizosphere.</title>
        <authorList>
            <person name="Morin E."/>
            <person name="Uroz S."/>
            <person name="Leveau J.H.J."/>
            <person name="Kumar R."/>
            <person name="Rey M.W."/>
            <person name="Pham J."/>
        </authorList>
    </citation>
    <scope>NUCLEOTIDE SEQUENCE [LARGE SCALE GENOMIC DNA]</scope>
    <source>
        <strain evidence="3 4">H4R21</strain>
    </source>
</reference>
<dbReference type="Gene3D" id="3.40.50.300">
    <property type="entry name" value="P-loop containing nucleotide triphosphate hydrolases"/>
    <property type="match status" value="2"/>
</dbReference>
<keyword evidence="1" id="KW-0175">Coiled coil</keyword>
<keyword evidence="4" id="KW-1185">Reference proteome</keyword>
<feature type="coiled-coil region" evidence="1">
    <location>
        <begin position="1003"/>
        <end position="1030"/>
    </location>
</feature>
<dbReference type="InterPro" id="IPR038729">
    <property type="entry name" value="Rad50/SbcC_AAA"/>
</dbReference>
<protein>
    <submittedName>
        <fullName evidence="3">AAA family ATPase</fullName>
    </submittedName>
</protein>
<dbReference type="EMBL" id="JBANDC010000004">
    <property type="protein sequence ID" value="MEM4987226.1"/>
    <property type="molecule type" value="Genomic_DNA"/>
</dbReference>
<dbReference type="SUPFAM" id="SSF52540">
    <property type="entry name" value="P-loop containing nucleoside triphosphate hydrolases"/>
    <property type="match status" value="1"/>
</dbReference>
<dbReference type="PANTHER" id="PTHR32182">
    <property type="entry name" value="DNA REPLICATION AND REPAIR PROTEIN RECF"/>
    <property type="match status" value="1"/>
</dbReference>
<comment type="caution">
    <text evidence="3">The sequence shown here is derived from an EMBL/GenBank/DDBJ whole genome shotgun (WGS) entry which is preliminary data.</text>
</comment>
<evidence type="ECO:0000313" key="4">
    <source>
        <dbReference type="Proteomes" id="UP001495910"/>
    </source>
</evidence>
<accession>A0ABU9PTD4</accession>
<dbReference type="Pfam" id="PF13476">
    <property type="entry name" value="AAA_23"/>
    <property type="match status" value="1"/>
</dbReference>
<evidence type="ECO:0000259" key="2">
    <source>
        <dbReference type="Pfam" id="PF13476"/>
    </source>
</evidence>
<gene>
    <name evidence="3" type="ORF">V8G57_07465</name>
</gene>
<sequence>MEQTEEDKMPESSRPLHLHTLESLCVDLVAGLSVGVGDKGESFRLQSDASRGILSWYGRNKQKWAANVQTVDIETIVDAAGVLPPNTQGSNHATASEAPRRFALTSITAHQFSGLHHAGTSKAKPDDFEFEFKNGVTLFEGYNGCGKTSLLNSIIWTLTGELLRPQRAPESANKDFDFEVDENSTHAAPPVVPLPDPALEPLTAKAIPVDTWVELEFEDQDKKRYRVRRSLKRGARDVLKEEITGIDELNLDPISTRVGTTMPGILPYVQVGSASALGKAVSELTGMAPLVHLANHAGKTKKKIDTDLSKAKRNEIQGSDDAYLRSRTDLVELIRKHNLGVSEDDIPLPSDDSTIETKLEELSTKLDKLKEDGLNHAKQVLGETFDAQDAAQRSNLVGSIAPALNAVTKLGSLPSMARLAGLTKLTEADSEPLRAYIIEVRNEASKLVEIATEPDKAARLRLYSRVATWISDHPGLAHDKSNCAVCGQTLADIVDSVTGLTVKEHLDGAAKEGDFAGKTFRAWARHVLGEFANRLPASLASEVRLMPSQGPTSLIRQALVEELFTDTAFSGSLRPLGEHVSGACDRAFQTFPAFDFTASPEIGDGRQEFQELNQLIYRVESALAFPAWRTSVKGAVACLMREVIGQAATEERQTEPESLMGQLYKLQILVTAIEPVEEATVKHERMLADIKRRRGFERRLKAYGEASRALEECMAVGDLAERQVAQLQKQLHTSASHWRNKIYLSAFPATSMELVDSRMSGGGDLQLLVGAPRVAAPAQHVSNASALRASLLAFYLAYWQHMLKERGGLQLLVMDDPQELLDGDNRDRLADAVHDIFKANAQLVLTTHDTRFAMAVAKRTQAKSVPLNHQYVHPATARRGTIFLTPSIANVQLLLERFNSDHDDPKAAQDYLSECRIFLEGRMGDLFDDRSYPAAATVNFSPTLGDHLSRLRGLVKSAPNELFKSSAITTFVNDPALKDGAPTLILLNKSHHRDKSSIRPKEVYDIRAELERLRQSVERAHEQFRNFNRREPLVLSENEFASLNPATVPSFRIPVMASLKAFVRDASYGDSQETELEEITSDWFKSKAFFYVRSNTLGFAGPQGSVAIVDVDAAAPGDRQLVIARAGKETYARRLLRPHKSEFVALAAETPDPRKSPPTQLLREQEVSLHPVVGMFFGGLANVPTSKAEAVQVLEAPQLLKVRTAYRIKEESAIPLALPGQVALGGVAISLDELDAHIDEYVALHLDDGTNLFKRVGERLPSPLQNLRQFETIGGLGVADVLAIGGEHKGFKSVVRAVSIIGVLY</sequence>
<proteinExistence type="predicted"/>
<feature type="coiled-coil region" evidence="1">
    <location>
        <begin position="352"/>
        <end position="379"/>
    </location>
</feature>
<dbReference type="RefSeq" id="WP_342828845.1">
    <property type="nucleotide sequence ID" value="NZ_JBANDC010000004.1"/>
</dbReference>